<proteinExistence type="predicted"/>
<evidence type="ECO:0000313" key="7">
    <source>
        <dbReference type="EMBL" id="PRQ72409.1"/>
    </source>
</evidence>
<reference evidence="6 8" key="1">
    <citation type="submission" date="2015-07" db="EMBL/GenBank/DDBJ databases">
        <authorList>
            <person name="Cajimat M.N.B."/>
            <person name="Milazzo M.L."/>
            <person name="Fulhorst C.F."/>
        </authorList>
    </citation>
    <scope>NUCLEOTIDE SEQUENCE [LARGE SCALE GENOMIC DNA]</scope>
    <source>
        <strain evidence="6">Single colony</strain>
    </source>
</reference>
<reference evidence="7 9" key="2">
    <citation type="journal article" date="2018" name="Elife">
        <title>Functional genomics of lipid metabolism in the oleaginous yeast Rhodosporidium toruloides.</title>
        <authorList>
            <person name="Coradetti S.T."/>
            <person name="Pinel D."/>
            <person name="Geiselman G."/>
            <person name="Ito M."/>
            <person name="Mondo S."/>
            <person name="Reilly M.C."/>
            <person name="Cheng Y.F."/>
            <person name="Bauer S."/>
            <person name="Grigoriev I."/>
            <person name="Gladden J.M."/>
            <person name="Simmons B.A."/>
            <person name="Brem R."/>
            <person name="Arkin A.P."/>
            <person name="Skerker J.M."/>
        </authorList>
    </citation>
    <scope>NUCLEOTIDE SEQUENCE [LARGE SCALE GENOMIC DNA]</scope>
    <source>
        <strain evidence="7 9">NBRC 0880</strain>
    </source>
</reference>
<feature type="domain" description="MYND-type" evidence="5">
    <location>
        <begin position="9"/>
        <end position="49"/>
    </location>
</feature>
<evidence type="ECO:0000256" key="3">
    <source>
        <dbReference type="ARBA" id="ARBA00022833"/>
    </source>
</evidence>
<dbReference type="InterPro" id="IPR002893">
    <property type="entry name" value="Znf_MYND"/>
</dbReference>
<dbReference type="Pfam" id="PF01753">
    <property type="entry name" value="zf-MYND"/>
    <property type="match status" value="1"/>
</dbReference>
<dbReference type="PROSITE" id="PS50865">
    <property type="entry name" value="ZF_MYND_2"/>
    <property type="match status" value="1"/>
</dbReference>
<keyword evidence="1" id="KW-0479">Metal-binding</keyword>
<dbReference type="Proteomes" id="UP000199069">
    <property type="component" value="Unassembled WGS sequence"/>
</dbReference>
<evidence type="ECO:0000313" key="8">
    <source>
        <dbReference type="Proteomes" id="UP000199069"/>
    </source>
</evidence>
<evidence type="ECO:0000256" key="1">
    <source>
        <dbReference type="ARBA" id="ARBA00022723"/>
    </source>
</evidence>
<organism evidence="6 8">
    <name type="scientific">Rhodotorula toruloides</name>
    <name type="common">Yeast</name>
    <name type="synonym">Rhodosporidium toruloides</name>
    <dbReference type="NCBI Taxonomy" id="5286"/>
    <lineage>
        <taxon>Eukaryota</taxon>
        <taxon>Fungi</taxon>
        <taxon>Dikarya</taxon>
        <taxon>Basidiomycota</taxon>
        <taxon>Pucciniomycotina</taxon>
        <taxon>Microbotryomycetes</taxon>
        <taxon>Sporidiobolales</taxon>
        <taxon>Sporidiobolaceae</taxon>
        <taxon>Rhodotorula</taxon>
    </lineage>
</organism>
<dbReference type="OrthoDB" id="407198at2759"/>
<sequence length="247" mass="27396">MASTPRGTCLVCGVDTTVRCSSCAQAGIDLFFCSPKCQTLAWTGHRLFCGSCAFPVLFPLLSPDEATSALQNLDKHNQVYLFEGTVYSATAAEVAAVRCGISKKELKSLIRAGTECTTKRLPLHHRKLQFAIYLARRAHDLFPFKASIRDDILCSASKKHAELEDDVLPWHLLDANRSQATLFHALVCLITITRIGVDQPIENAVEHAKYLCRYRDAIQAYTAVHFTAEAEGTVRKLMHSEDEPIDL</sequence>
<dbReference type="Proteomes" id="UP000239560">
    <property type="component" value="Unassembled WGS sequence"/>
</dbReference>
<dbReference type="GO" id="GO:0008270">
    <property type="term" value="F:zinc ion binding"/>
    <property type="evidence" value="ECO:0007669"/>
    <property type="project" value="UniProtKB-KW"/>
</dbReference>
<dbReference type="EMBL" id="CWKI01000009">
    <property type="protein sequence ID" value="CTR08838.1"/>
    <property type="molecule type" value="Genomic_DNA"/>
</dbReference>
<dbReference type="Gene3D" id="6.10.140.2220">
    <property type="match status" value="1"/>
</dbReference>
<protein>
    <submittedName>
        <fullName evidence="6 7">RNA binding protein</fullName>
    </submittedName>
</protein>
<gene>
    <name evidence="6" type="primary">FGENESH: predicted gene_9.45</name>
    <name evidence="7" type="ORF">AAT19DRAFT_16333</name>
    <name evidence="6" type="ORF">BN2166_0046990</name>
</gene>
<evidence type="ECO:0000313" key="9">
    <source>
        <dbReference type="Proteomes" id="UP000239560"/>
    </source>
</evidence>
<evidence type="ECO:0000256" key="4">
    <source>
        <dbReference type="PROSITE-ProRule" id="PRU00134"/>
    </source>
</evidence>
<evidence type="ECO:0000313" key="6">
    <source>
        <dbReference type="EMBL" id="CTR08838.1"/>
    </source>
</evidence>
<name>A0A0K3CIT5_RHOTO</name>
<keyword evidence="8" id="KW-1185">Reference proteome</keyword>
<evidence type="ECO:0000259" key="5">
    <source>
        <dbReference type="PROSITE" id="PS50865"/>
    </source>
</evidence>
<dbReference type="AlphaFoldDB" id="A0A0K3CIT5"/>
<keyword evidence="3" id="KW-0862">Zinc</keyword>
<accession>A0A0K3CIT5</accession>
<evidence type="ECO:0000256" key="2">
    <source>
        <dbReference type="ARBA" id="ARBA00022771"/>
    </source>
</evidence>
<keyword evidence="2 4" id="KW-0863">Zinc-finger</keyword>
<dbReference type="SUPFAM" id="SSF144232">
    <property type="entry name" value="HIT/MYND zinc finger-like"/>
    <property type="match status" value="1"/>
</dbReference>
<dbReference type="EMBL" id="LCTV02000009">
    <property type="protein sequence ID" value="PRQ72409.1"/>
    <property type="molecule type" value="Genomic_DNA"/>
</dbReference>